<feature type="transmembrane region" description="Helical" evidence="1">
    <location>
        <begin position="218"/>
        <end position="237"/>
    </location>
</feature>
<gene>
    <name evidence="2" type="ORF">EG68_07446</name>
</gene>
<accession>A0A8S9YM80</accession>
<keyword evidence="1" id="KW-1133">Transmembrane helix</keyword>
<evidence type="ECO:0000313" key="3">
    <source>
        <dbReference type="Proteomes" id="UP000822476"/>
    </source>
</evidence>
<sequence>MDPHGPSSHIENNIGEQTLVLSCQDQKIPLTDIQYNVDLPQTKLDDCVESIHADRTNYRTRITLPGLSNEVRIGRVYVGGTARSVRRAVRRRTETLMATYKPPLKVKAPSSHPECHRNFSAASNVMHAQLPHRNFSDRLPPSRTTYEVPGEVEEPDMIANDCCLNSADPLLHGPGRTDCIVATMFFIIFVLLILSGTITTVLHYAAGIEFSTSNRGRVVGPVLLGLSVIPVLFMILFTCRAKDQVASQVEQLKLTHSAREKIAYRQYQAQLARESTLYSGTSYSSHRPFVV</sequence>
<comment type="caution">
    <text evidence="2">The sequence shown here is derived from an EMBL/GenBank/DDBJ whole genome shotgun (WGS) entry which is preliminary data.</text>
</comment>
<keyword evidence="3" id="KW-1185">Reference proteome</keyword>
<dbReference type="AlphaFoldDB" id="A0A8S9YM80"/>
<dbReference type="OrthoDB" id="6254345at2759"/>
<keyword evidence="1" id="KW-0472">Membrane</keyword>
<protein>
    <submittedName>
        <fullName evidence="2">Uncharacterized protein</fullName>
    </submittedName>
</protein>
<dbReference type="Proteomes" id="UP000822476">
    <property type="component" value="Unassembled WGS sequence"/>
</dbReference>
<dbReference type="EMBL" id="JTDE01003582">
    <property type="protein sequence ID" value="KAF7255884.1"/>
    <property type="molecule type" value="Genomic_DNA"/>
</dbReference>
<evidence type="ECO:0000256" key="1">
    <source>
        <dbReference type="SAM" id="Phobius"/>
    </source>
</evidence>
<name>A0A8S9YM80_9TREM</name>
<organism evidence="2 3">
    <name type="scientific">Paragonimus skrjabini miyazakii</name>
    <dbReference type="NCBI Taxonomy" id="59628"/>
    <lineage>
        <taxon>Eukaryota</taxon>
        <taxon>Metazoa</taxon>
        <taxon>Spiralia</taxon>
        <taxon>Lophotrochozoa</taxon>
        <taxon>Platyhelminthes</taxon>
        <taxon>Trematoda</taxon>
        <taxon>Digenea</taxon>
        <taxon>Plagiorchiida</taxon>
        <taxon>Troglotremata</taxon>
        <taxon>Troglotrematidae</taxon>
        <taxon>Paragonimus</taxon>
    </lineage>
</organism>
<reference evidence="2" key="1">
    <citation type="submission" date="2019-07" db="EMBL/GenBank/DDBJ databases">
        <title>Annotation for the trematode Paragonimus miyazaki's.</title>
        <authorList>
            <person name="Choi Y.-J."/>
        </authorList>
    </citation>
    <scope>NUCLEOTIDE SEQUENCE</scope>
    <source>
        <strain evidence="2">Japan</strain>
    </source>
</reference>
<evidence type="ECO:0000313" key="2">
    <source>
        <dbReference type="EMBL" id="KAF7255884.1"/>
    </source>
</evidence>
<keyword evidence="1" id="KW-0812">Transmembrane</keyword>
<proteinExistence type="predicted"/>
<feature type="transmembrane region" description="Helical" evidence="1">
    <location>
        <begin position="180"/>
        <end position="206"/>
    </location>
</feature>